<reference evidence="3" key="1">
    <citation type="journal article" date="2020" name="Stud. Mycol.">
        <title>101 Dothideomycetes genomes: a test case for predicting lifestyles and emergence of pathogens.</title>
        <authorList>
            <person name="Haridas S."/>
            <person name="Albert R."/>
            <person name="Binder M."/>
            <person name="Bloem J."/>
            <person name="Labutti K."/>
            <person name="Salamov A."/>
            <person name="Andreopoulos B."/>
            <person name="Baker S."/>
            <person name="Barry K."/>
            <person name="Bills G."/>
            <person name="Bluhm B."/>
            <person name="Cannon C."/>
            <person name="Castanera R."/>
            <person name="Culley D."/>
            <person name="Daum C."/>
            <person name="Ezra D."/>
            <person name="Gonzalez J."/>
            <person name="Henrissat B."/>
            <person name="Kuo A."/>
            <person name="Liang C."/>
            <person name="Lipzen A."/>
            <person name="Lutzoni F."/>
            <person name="Magnuson J."/>
            <person name="Mondo S."/>
            <person name="Nolan M."/>
            <person name="Ohm R."/>
            <person name="Pangilinan J."/>
            <person name="Park H.-J."/>
            <person name="Ramirez L."/>
            <person name="Alfaro M."/>
            <person name="Sun H."/>
            <person name="Tritt A."/>
            <person name="Yoshinaga Y."/>
            <person name="Zwiers L.-H."/>
            <person name="Turgeon B."/>
            <person name="Goodwin S."/>
            <person name="Spatafora J."/>
            <person name="Crous P."/>
            <person name="Grigoriev I."/>
        </authorList>
    </citation>
    <scope>NUCLEOTIDE SEQUENCE</scope>
    <source>
        <strain evidence="3">CBS 130266</strain>
    </source>
</reference>
<accession>A0A9P4U0N5</accession>
<comment type="caution">
    <text evidence="3">The sequence shown here is derived from an EMBL/GenBank/DDBJ whole genome shotgun (WGS) entry which is preliminary data.</text>
</comment>
<feature type="chain" id="PRO_5040136398" evidence="2">
    <location>
        <begin position="21"/>
        <end position="118"/>
    </location>
</feature>
<evidence type="ECO:0000313" key="4">
    <source>
        <dbReference type="Proteomes" id="UP000800235"/>
    </source>
</evidence>
<feature type="compositionally biased region" description="Gly residues" evidence="1">
    <location>
        <begin position="73"/>
        <end position="85"/>
    </location>
</feature>
<gene>
    <name evidence="3" type="ORF">EJ08DRAFT_657904</name>
</gene>
<proteinExistence type="predicted"/>
<keyword evidence="2" id="KW-0732">Signal</keyword>
<name>A0A9P4U0N5_9PEZI</name>
<feature type="region of interest" description="Disordered" evidence="1">
    <location>
        <begin position="48"/>
        <end position="86"/>
    </location>
</feature>
<dbReference type="EMBL" id="MU007019">
    <property type="protein sequence ID" value="KAF2433774.1"/>
    <property type="molecule type" value="Genomic_DNA"/>
</dbReference>
<protein>
    <submittedName>
        <fullName evidence="3">Uncharacterized protein</fullName>
    </submittedName>
</protein>
<dbReference type="AlphaFoldDB" id="A0A9P4U0N5"/>
<evidence type="ECO:0000256" key="2">
    <source>
        <dbReference type="SAM" id="SignalP"/>
    </source>
</evidence>
<keyword evidence="4" id="KW-1185">Reference proteome</keyword>
<organism evidence="3 4">
    <name type="scientific">Tothia fuscella</name>
    <dbReference type="NCBI Taxonomy" id="1048955"/>
    <lineage>
        <taxon>Eukaryota</taxon>
        <taxon>Fungi</taxon>
        <taxon>Dikarya</taxon>
        <taxon>Ascomycota</taxon>
        <taxon>Pezizomycotina</taxon>
        <taxon>Dothideomycetes</taxon>
        <taxon>Pleosporomycetidae</taxon>
        <taxon>Venturiales</taxon>
        <taxon>Cylindrosympodiaceae</taxon>
        <taxon>Tothia</taxon>
    </lineage>
</organism>
<dbReference type="Proteomes" id="UP000800235">
    <property type="component" value="Unassembled WGS sequence"/>
</dbReference>
<sequence length="118" mass="12207">MRSLLLSFLLPVAIVAQSRGEPVAPNNGMAGMGAIMVKGGVNGGPMQGMPVVPGMAPQQPKGPYMAPEMTGPGARGGVNMDGGGPIMEKLKLKKRTTRPSKLFPGIQRLRVVDGDNGI</sequence>
<evidence type="ECO:0000256" key="1">
    <source>
        <dbReference type="SAM" id="MobiDB-lite"/>
    </source>
</evidence>
<evidence type="ECO:0000313" key="3">
    <source>
        <dbReference type="EMBL" id="KAF2433774.1"/>
    </source>
</evidence>
<feature type="signal peptide" evidence="2">
    <location>
        <begin position="1"/>
        <end position="20"/>
    </location>
</feature>